<feature type="domain" description="Fibronectin type-III" evidence="3">
    <location>
        <begin position="62"/>
        <end position="155"/>
    </location>
</feature>
<evidence type="ECO:0000313" key="4">
    <source>
        <dbReference type="Ensembl" id="ENSMALP00000017285.1"/>
    </source>
</evidence>
<dbReference type="SUPFAM" id="SSF49265">
    <property type="entry name" value="Fibronectin type III"/>
    <property type="match status" value="1"/>
</dbReference>
<dbReference type="InterPro" id="IPR003961">
    <property type="entry name" value="FN3_dom"/>
</dbReference>
<feature type="region of interest" description="Disordered" evidence="2">
    <location>
        <begin position="141"/>
        <end position="160"/>
    </location>
</feature>
<dbReference type="Proteomes" id="UP000261600">
    <property type="component" value="Unplaced"/>
</dbReference>
<dbReference type="STRING" id="43700.ENSMALP00000017285"/>
<feature type="compositionally biased region" description="Basic and acidic residues" evidence="2">
    <location>
        <begin position="147"/>
        <end position="159"/>
    </location>
</feature>
<evidence type="ECO:0000256" key="2">
    <source>
        <dbReference type="SAM" id="MobiDB-lite"/>
    </source>
</evidence>
<dbReference type="PROSITE" id="PS50853">
    <property type="entry name" value="FN3"/>
    <property type="match status" value="1"/>
</dbReference>
<dbReference type="InterPro" id="IPR013783">
    <property type="entry name" value="Ig-like_fold"/>
</dbReference>
<dbReference type="SMART" id="SM00060">
    <property type="entry name" value="FN3"/>
    <property type="match status" value="1"/>
</dbReference>
<proteinExistence type="predicted"/>
<dbReference type="InterPro" id="IPR036116">
    <property type="entry name" value="FN3_sf"/>
</dbReference>
<dbReference type="PRINTS" id="PR00014">
    <property type="entry name" value="FNTYPEIII"/>
</dbReference>
<protein>
    <recommendedName>
        <fullName evidence="3">Fibronectin type-III domain-containing protein</fullName>
    </recommendedName>
</protein>
<dbReference type="Gene3D" id="2.60.40.10">
    <property type="entry name" value="Immunoglobulins"/>
    <property type="match status" value="2"/>
</dbReference>
<reference evidence="4" key="1">
    <citation type="submission" date="2025-08" db="UniProtKB">
        <authorList>
            <consortium name="Ensembl"/>
        </authorList>
    </citation>
    <scope>IDENTIFICATION</scope>
</reference>
<evidence type="ECO:0000256" key="1">
    <source>
        <dbReference type="ARBA" id="ARBA00023319"/>
    </source>
</evidence>
<name>A0A3Q3JKW2_MONAL</name>
<evidence type="ECO:0000259" key="3">
    <source>
        <dbReference type="PROSITE" id="PS50853"/>
    </source>
</evidence>
<keyword evidence="1" id="KW-0393">Immunoglobulin domain</keyword>
<dbReference type="PANTHER" id="PTHR14340:SF9">
    <property type="entry name" value="FIBRONECTIN TYPE-III DOMAIN-CONTAINING PROTEIN"/>
    <property type="match status" value="1"/>
</dbReference>
<accession>A0A3Q3JKW2</accession>
<dbReference type="GO" id="GO:0048738">
    <property type="term" value="P:cardiac muscle tissue development"/>
    <property type="evidence" value="ECO:0007669"/>
    <property type="project" value="TreeGrafter"/>
</dbReference>
<dbReference type="GO" id="GO:0045214">
    <property type="term" value="P:sarcomere organization"/>
    <property type="evidence" value="ECO:0007669"/>
    <property type="project" value="TreeGrafter"/>
</dbReference>
<dbReference type="GO" id="GO:0008307">
    <property type="term" value="F:structural constituent of muscle"/>
    <property type="evidence" value="ECO:0007669"/>
    <property type="project" value="TreeGrafter"/>
</dbReference>
<dbReference type="Ensembl" id="ENSMALT00000017625.1">
    <property type="protein sequence ID" value="ENSMALP00000017285.1"/>
    <property type="gene ID" value="ENSMALG00000012076.1"/>
</dbReference>
<dbReference type="CDD" id="cd00063">
    <property type="entry name" value="FN3"/>
    <property type="match status" value="1"/>
</dbReference>
<evidence type="ECO:0000313" key="5">
    <source>
        <dbReference type="Proteomes" id="UP000261600"/>
    </source>
</evidence>
<dbReference type="AlphaFoldDB" id="A0A3Q3JKW2"/>
<dbReference type="Pfam" id="PF00041">
    <property type="entry name" value="fn3"/>
    <property type="match status" value="1"/>
</dbReference>
<dbReference type="FunFam" id="2.60.40.10:FF:000135">
    <property type="entry name" value="Titin a"/>
    <property type="match status" value="1"/>
</dbReference>
<reference evidence="4" key="2">
    <citation type="submission" date="2025-09" db="UniProtKB">
        <authorList>
            <consortium name="Ensembl"/>
        </authorList>
    </citation>
    <scope>IDENTIFICATION</scope>
</reference>
<keyword evidence="5" id="KW-1185">Reference proteome</keyword>
<dbReference type="GO" id="GO:0031430">
    <property type="term" value="C:M band"/>
    <property type="evidence" value="ECO:0007669"/>
    <property type="project" value="TreeGrafter"/>
</dbReference>
<organism evidence="4 5">
    <name type="scientific">Monopterus albus</name>
    <name type="common">Swamp eel</name>
    <dbReference type="NCBI Taxonomy" id="43700"/>
    <lineage>
        <taxon>Eukaryota</taxon>
        <taxon>Metazoa</taxon>
        <taxon>Chordata</taxon>
        <taxon>Craniata</taxon>
        <taxon>Vertebrata</taxon>
        <taxon>Euteleostomi</taxon>
        <taxon>Actinopterygii</taxon>
        <taxon>Neopterygii</taxon>
        <taxon>Teleostei</taxon>
        <taxon>Neoteleostei</taxon>
        <taxon>Acanthomorphata</taxon>
        <taxon>Anabantaria</taxon>
        <taxon>Synbranchiformes</taxon>
        <taxon>Synbranchidae</taxon>
        <taxon>Monopterus</taxon>
    </lineage>
</organism>
<dbReference type="PANTHER" id="PTHR14340">
    <property type="entry name" value="MICROFIBRIL-ASSOCIATED GLYCOPROTEIN 3"/>
    <property type="match status" value="1"/>
</dbReference>
<sequence>MWQEPGLWLSIARFWTDLDLLQDLWQCQYEYRVFAENAAGLSAPSIPCPLTKAEDPQFLPSPPAKPKIIDSTKTTVTLSWHKPLFDGGAPVTGYRVEYRNTSDDEWVVGVQNTMNTEFTVVGLTPGVEYVFVVKSINKIGVSEPSPESDKQVAKEREEEPTFDISNEMRKTLIVKDGSSFTITVPFRGKPIPSISDSNFCLG</sequence>